<dbReference type="SUPFAM" id="SSF52266">
    <property type="entry name" value="SGNH hydrolase"/>
    <property type="match status" value="1"/>
</dbReference>
<keyword evidence="1" id="KW-0378">Hydrolase</keyword>
<evidence type="ECO:0000313" key="3">
    <source>
        <dbReference type="EMBL" id="MBP3963198.1"/>
    </source>
</evidence>
<dbReference type="InterPro" id="IPR052940">
    <property type="entry name" value="Carb_Esterase_6"/>
</dbReference>
<sequence length="464" mass="50607">MQQVGAIIQQGPQPWAIIQQENGVGSIALSGVWAAPEGVPYKTAQVLARVVSEEDAREVVAWQPAVMLAEQAWEITLDSIAQGGLYRVETSLQLDDNPALEWATRGDMIHHIGVGDLWVIAGQSNAAGYGKGPFQDAPQLGIHLLRNNGQWDLASHPFNESTASIHFENREGANPGHSPFLAFGKLLQKELRIPIGLIQTALGGSPLKAWNPEEDGVLYRNMMNIIQSAGGKIRGILWYQGCSDCSPADSVTYLERFGRTVEHWRRELNDAGLPVLTVQLNRCTDAATEEGNRSWGRVREAQRQAALNIPHVYVIPALDCPLSDGIHNSPAGNMIIGERMGKLAAAEVYKGAALHAKAPCLVRAAFIEKHDKPRIRLQFANVAGYLHAIGPVSNVFAAEDVNGEINISSWQITARDEITLHLDRPAEGETVVHAAYEMNPSSFLPLDSGTYMPILAFYGQKVSE</sequence>
<dbReference type="PANTHER" id="PTHR31988:SF19">
    <property type="entry name" value="9-O-ACETYL-N-ACETYLNEURAMINIC ACID DEACETYLASE-RELATED"/>
    <property type="match status" value="1"/>
</dbReference>
<accession>A0ABS5CB83</accession>
<dbReference type="RefSeq" id="WP_210658106.1">
    <property type="nucleotide sequence ID" value="NZ_JAGKSP010000003.1"/>
</dbReference>
<dbReference type="PANTHER" id="PTHR31988">
    <property type="entry name" value="ESTERASE, PUTATIVE (DUF303)-RELATED"/>
    <property type="match status" value="1"/>
</dbReference>
<name>A0ABS5CB83_9BACL</name>
<gene>
    <name evidence="3" type="ORF">I8J30_10845</name>
</gene>
<dbReference type="Proteomes" id="UP000673394">
    <property type="component" value="Unassembled WGS sequence"/>
</dbReference>
<dbReference type="Gene3D" id="3.40.50.1110">
    <property type="entry name" value="SGNH hydrolase"/>
    <property type="match status" value="1"/>
</dbReference>
<dbReference type="InterPro" id="IPR005181">
    <property type="entry name" value="SASA"/>
</dbReference>
<protein>
    <recommendedName>
        <fullName evidence="2">Sialate O-acetylesterase domain-containing protein</fullName>
    </recommendedName>
</protein>
<organism evidence="3 4">
    <name type="scientific">Paenibacillus lignilyticus</name>
    <dbReference type="NCBI Taxonomy" id="1172615"/>
    <lineage>
        <taxon>Bacteria</taxon>
        <taxon>Bacillati</taxon>
        <taxon>Bacillota</taxon>
        <taxon>Bacilli</taxon>
        <taxon>Bacillales</taxon>
        <taxon>Paenibacillaceae</taxon>
        <taxon>Paenibacillus</taxon>
    </lineage>
</organism>
<dbReference type="EMBL" id="JAGKSP010000003">
    <property type="protein sequence ID" value="MBP3963198.1"/>
    <property type="molecule type" value="Genomic_DNA"/>
</dbReference>
<keyword evidence="4" id="KW-1185">Reference proteome</keyword>
<feature type="domain" description="Sialate O-acetylesterase" evidence="2">
    <location>
        <begin position="115"/>
        <end position="342"/>
    </location>
</feature>
<evidence type="ECO:0000259" key="2">
    <source>
        <dbReference type="Pfam" id="PF03629"/>
    </source>
</evidence>
<evidence type="ECO:0000256" key="1">
    <source>
        <dbReference type="ARBA" id="ARBA00022801"/>
    </source>
</evidence>
<proteinExistence type="predicted"/>
<dbReference type="Pfam" id="PF03629">
    <property type="entry name" value="SASA"/>
    <property type="match status" value="1"/>
</dbReference>
<dbReference type="InterPro" id="IPR036514">
    <property type="entry name" value="SGNH_hydro_sf"/>
</dbReference>
<evidence type="ECO:0000313" key="4">
    <source>
        <dbReference type="Proteomes" id="UP000673394"/>
    </source>
</evidence>
<comment type="caution">
    <text evidence="3">The sequence shown here is derived from an EMBL/GenBank/DDBJ whole genome shotgun (WGS) entry which is preliminary data.</text>
</comment>
<reference evidence="3 4" key="1">
    <citation type="submission" date="2021-04" db="EMBL/GenBank/DDBJ databases">
        <title>Paenibacillus sp. DLE-14 whole genome sequence.</title>
        <authorList>
            <person name="Ham Y.J."/>
        </authorList>
    </citation>
    <scope>NUCLEOTIDE SEQUENCE [LARGE SCALE GENOMIC DNA]</scope>
    <source>
        <strain evidence="3 4">DLE-14</strain>
    </source>
</reference>